<evidence type="ECO:0000259" key="2">
    <source>
        <dbReference type="Pfam" id="PF05569"/>
    </source>
</evidence>
<evidence type="ECO:0000256" key="1">
    <source>
        <dbReference type="SAM" id="Phobius"/>
    </source>
</evidence>
<dbReference type="PANTHER" id="PTHR34978">
    <property type="entry name" value="POSSIBLE SENSOR-TRANSDUCER PROTEIN BLAR"/>
    <property type="match status" value="1"/>
</dbReference>
<protein>
    <submittedName>
        <fullName evidence="3">M56 family metallopeptidase</fullName>
    </submittedName>
</protein>
<proteinExistence type="predicted"/>
<dbReference type="Pfam" id="PF05569">
    <property type="entry name" value="Peptidase_M56"/>
    <property type="match status" value="1"/>
</dbReference>
<dbReference type="RefSeq" id="WP_341399718.1">
    <property type="nucleotide sequence ID" value="NZ_JBBUTI010000009.1"/>
</dbReference>
<comment type="caution">
    <text evidence="3">The sequence shown here is derived from an EMBL/GenBank/DDBJ whole genome shotgun (WGS) entry which is preliminary data.</text>
</comment>
<evidence type="ECO:0000313" key="3">
    <source>
        <dbReference type="EMBL" id="MEK8047409.1"/>
    </source>
</evidence>
<keyword evidence="1" id="KW-0472">Membrane</keyword>
<sequence length="409" mass="44403">MIDALWTLALRQALLLSIAIILLRAARPMLLRQGPGFTYAAWWLVPAMLLTPLLPQPANAVVTRFSVDVLGPLASLAGQDGLPQAPLPADDAQHHRWWMLVWLVGTATALLVQALRQWRVARLGTTLPAGSSPALIGLLRPRLALPADFDSRFSREERELILVHEAVHQARLDNLWNLISAVLLAMHWWNPLAWWAARRLQADQELACDQAVVGAMPERLPVYVQALLAAHHLPTHTAPVASRWASAHPLVDRIAMLKHTPASSRTRKSLMAAGLAACAGLCWTSQAASLSNPAGPELKLSLVISQQVGERVNRLQLALAGRDGQTMHLDHPGDGSDANPPMALDLTAHVVAPGRVRIDAVMWEGRPLAVVSRPVMLMPLDEPGLIENVDAARGTRTSLVVVPSVVKLP</sequence>
<dbReference type="PANTHER" id="PTHR34978:SF3">
    <property type="entry name" value="SLR0241 PROTEIN"/>
    <property type="match status" value="1"/>
</dbReference>
<keyword evidence="4" id="KW-1185">Reference proteome</keyword>
<feature type="transmembrane region" description="Helical" evidence="1">
    <location>
        <begin position="175"/>
        <end position="197"/>
    </location>
</feature>
<reference evidence="3 4" key="1">
    <citation type="submission" date="2024-04" db="EMBL/GenBank/DDBJ databases">
        <title>Novel species of the genus Ideonella isolated from streams.</title>
        <authorList>
            <person name="Lu H."/>
        </authorList>
    </citation>
    <scope>NUCLEOTIDE SEQUENCE [LARGE SCALE GENOMIC DNA]</scope>
    <source>
        <strain evidence="3 4">LYT19W</strain>
    </source>
</reference>
<accession>A0ABU9C6B0</accession>
<name>A0ABU9C6B0_9BURK</name>
<feature type="transmembrane region" description="Helical" evidence="1">
    <location>
        <begin position="97"/>
        <end position="115"/>
    </location>
</feature>
<keyword evidence="1" id="KW-0812">Transmembrane</keyword>
<gene>
    <name evidence="3" type="ORF">AACH00_13690</name>
</gene>
<dbReference type="EMBL" id="JBBUTI010000009">
    <property type="protein sequence ID" value="MEK8047409.1"/>
    <property type="molecule type" value="Genomic_DNA"/>
</dbReference>
<feature type="domain" description="Peptidase M56" evidence="2">
    <location>
        <begin position="131"/>
        <end position="257"/>
    </location>
</feature>
<evidence type="ECO:0000313" key="4">
    <source>
        <dbReference type="Proteomes" id="UP001379945"/>
    </source>
</evidence>
<organism evidence="3 4">
    <name type="scientific">Ideonella margarita</name>
    <dbReference type="NCBI Taxonomy" id="2984191"/>
    <lineage>
        <taxon>Bacteria</taxon>
        <taxon>Pseudomonadati</taxon>
        <taxon>Pseudomonadota</taxon>
        <taxon>Betaproteobacteria</taxon>
        <taxon>Burkholderiales</taxon>
        <taxon>Sphaerotilaceae</taxon>
        <taxon>Ideonella</taxon>
    </lineage>
</organism>
<feature type="transmembrane region" description="Helical" evidence="1">
    <location>
        <begin position="37"/>
        <end position="54"/>
    </location>
</feature>
<dbReference type="CDD" id="cd07341">
    <property type="entry name" value="M56_BlaR1_MecR1_like"/>
    <property type="match status" value="1"/>
</dbReference>
<keyword evidence="1" id="KW-1133">Transmembrane helix</keyword>
<dbReference type="InterPro" id="IPR008756">
    <property type="entry name" value="Peptidase_M56"/>
</dbReference>
<dbReference type="InterPro" id="IPR052173">
    <property type="entry name" value="Beta-lactam_resp_regulator"/>
</dbReference>
<dbReference type="Proteomes" id="UP001379945">
    <property type="component" value="Unassembled WGS sequence"/>
</dbReference>
<feature type="transmembrane region" description="Helical" evidence="1">
    <location>
        <begin position="6"/>
        <end position="25"/>
    </location>
</feature>